<dbReference type="KEGG" id="aare:D3093_35290"/>
<feature type="region of interest" description="Disordered" evidence="1">
    <location>
        <begin position="95"/>
        <end position="173"/>
    </location>
</feature>
<reference evidence="2 3" key="1">
    <citation type="submission" date="2018-09" db="EMBL/GenBank/DDBJ databases">
        <title>Whole genome based analysis of evolution and adaptive divergence in Indian and Brazilian strains of Azospirillum brasilense.</title>
        <authorList>
            <person name="Singh C."/>
            <person name="Tripathi A.K."/>
        </authorList>
    </citation>
    <scope>NUCLEOTIDE SEQUENCE [LARGE SCALE GENOMIC DNA]</scope>
    <source>
        <strain evidence="2 3">MTCC4035</strain>
        <plasmid evidence="2 3">p7</plasmid>
    </source>
</reference>
<sequence length="347" mass="37885">MAGLTRYNRYPRDYLSGTRTLSLEAKGLYNDLIDTMYDTGRPLPYDMAYLCRLCGVRDKRTLQKPLKELMDAGKIRQVGDTLVNDRTMAEIAEANLHIENGKGGGRPRKGDASESAQSSPTVPGTPRELQTDFEQTHGVCSTQDQPLSQNPPTPTPRPIEEAERSAGARGPEGVVLDLTPVAVTTDAPGADAAPVAVERVAASRAPAPAKPEVPLWRRIIRAFDEIRVEVFGSELARANPAATDRTFAVRWIELGADELLCRDVFVDKINKAKKNKRSPPDTLKFLNGAVEDAIAEARSIREANFEGRPKNAAERSYHSAGRTSAHSALFEAAAAVDARLRKKELAD</sequence>
<gene>
    <name evidence="2" type="ORF">D3093_35290</name>
</gene>
<evidence type="ECO:0000313" key="3">
    <source>
        <dbReference type="Proteomes" id="UP000298595"/>
    </source>
</evidence>
<dbReference type="InterPro" id="IPR010781">
    <property type="entry name" value="DUF1376"/>
</dbReference>
<dbReference type="Proteomes" id="UP000298595">
    <property type="component" value="Plasmid p7"/>
</dbReference>
<proteinExistence type="predicted"/>
<feature type="compositionally biased region" description="Polar residues" evidence="1">
    <location>
        <begin position="138"/>
        <end position="148"/>
    </location>
</feature>
<keyword evidence="2" id="KW-0614">Plasmid</keyword>
<evidence type="ECO:0000256" key="1">
    <source>
        <dbReference type="SAM" id="MobiDB-lite"/>
    </source>
</evidence>
<protein>
    <submittedName>
        <fullName evidence="2">DUF1376 domain-containing protein</fullName>
    </submittedName>
</protein>
<dbReference type="AlphaFoldDB" id="A0A4D8Q2L4"/>
<organism evidence="2 3">
    <name type="scientific">Azospirillum argentinense</name>
    <dbReference type="NCBI Taxonomy" id="2970906"/>
    <lineage>
        <taxon>Bacteria</taxon>
        <taxon>Pseudomonadati</taxon>
        <taxon>Pseudomonadota</taxon>
        <taxon>Alphaproteobacteria</taxon>
        <taxon>Rhodospirillales</taxon>
        <taxon>Azospirillaceae</taxon>
        <taxon>Azospirillum</taxon>
    </lineage>
</organism>
<dbReference type="Pfam" id="PF07120">
    <property type="entry name" value="DUF1376"/>
    <property type="match status" value="1"/>
</dbReference>
<dbReference type="EMBL" id="CP032328">
    <property type="protein sequence ID" value="QCO00512.1"/>
    <property type="molecule type" value="Genomic_DNA"/>
</dbReference>
<accession>A0A4D8Q2L4</accession>
<evidence type="ECO:0000313" key="2">
    <source>
        <dbReference type="EMBL" id="QCO00512.1"/>
    </source>
</evidence>
<geneLocation type="plasmid" evidence="2 3">
    <name>p7</name>
</geneLocation>
<name>A0A4D8Q2L4_9PROT</name>
<dbReference type="RefSeq" id="WP_137119206.1">
    <property type="nucleotide sequence ID" value="NZ_CP032328.1"/>
</dbReference>